<proteinExistence type="predicted"/>
<feature type="domain" description="Nudix hydrolase" evidence="8">
    <location>
        <begin position="19"/>
        <end position="171"/>
    </location>
</feature>
<dbReference type="GO" id="GO:0016462">
    <property type="term" value="F:pyrophosphatase activity"/>
    <property type="evidence" value="ECO:0007669"/>
    <property type="project" value="InterPro"/>
</dbReference>
<dbReference type="Pfam" id="PF00641">
    <property type="entry name" value="Zn_ribbon_RanBP"/>
    <property type="match status" value="3"/>
</dbReference>
<reference evidence="9" key="2">
    <citation type="submission" date="2021-03" db="UniProtKB">
        <authorList>
            <consortium name="EnsemblPlants"/>
        </authorList>
    </citation>
    <scope>IDENTIFICATION</scope>
</reference>
<dbReference type="PROSITE" id="PS00893">
    <property type="entry name" value="NUDIX_BOX"/>
    <property type="match status" value="1"/>
</dbReference>
<dbReference type="AlphaFoldDB" id="A0A803PCW1"/>
<keyword evidence="3" id="KW-0378">Hydrolase</keyword>
<feature type="compositionally biased region" description="Basic and acidic residues" evidence="6">
    <location>
        <begin position="616"/>
        <end position="631"/>
    </location>
</feature>
<dbReference type="InterPro" id="IPR001876">
    <property type="entry name" value="Znf_RanBP2"/>
</dbReference>
<dbReference type="InterPro" id="IPR000086">
    <property type="entry name" value="NUDIX_hydrolase_dom"/>
</dbReference>
<dbReference type="PANTHER" id="PTHR23111:SF23">
    <property type="entry name" value="RAN BP2_NZF ZINC FINGER-LIKE SUPERFAMILY PROTEIN"/>
    <property type="match status" value="1"/>
</dbReference>
<dbReference type="InterPro" id="IPR036443">
    <property type="entry name" value="Znf_RanBP2_sf"/>
</dbReference>
<dbReference type="CDD" id="cd04666">
    <property type="entry name" value="NUDIX_DIPP2_like_Nudt4"/>
    <property type="match status" value="1"/>
</dbReference>
<dbReference type="Gramene" id="evm.model.04.140">
    <property type="protein sequence ID" value="cds.evm.model.04.140"/>
    <property type="gene ID" value="evm.TU.04.140"/>
</dbReference>
<dbReference type="Gene3D" id="4.10.1060.10">
    <property type="entry name" value="Zinc finger, RanBP2-type"/>
    <property type="match status" value="3"/>
</dbReference>
<sequence length="687" mass="79327">MTCLVSRTGRELQRYNNMGRRQVVGCIPYRYKNIENNNNGDDSSNCNISSNINELEVLVISSQKGQGRFMFPKGGWEVDESLEEAASRESHEEAGVLGKVQLELGKWSFISKRHNTYYEGYMFPLLVNEQLDFWPEKNLRRRIWVVIDVMGCRETEMLDITSLRNHFRNLRIFSPISQFHDGLNPKLDFVLGEIKEIQSSKPVTVVTQSESDSDDARILTEAENVSFEILHPWPEWVDLMECLLKRGYFEGSGNPFRNSQLGHKESKFIRTACLNFARDHFNLIRFLSKKNIQVISGCGCPSLDRKVVNSGKRLRAYAGVNEGDTCSSCNLRGHCERAYVKAREDEGGRTVDVMRFLLTYGLDPIAGTVENMPCLNKMVKESVRTLLKEMVEHSMRSMNTNYPKLKTVEKFVPVEDPKIPQEKGRIHVPMKQGDWLCPTCNFLNFAKNIKCLRCDGLFEEKLKQLRENQDNLPLKKGDWICDKCNFLNFAKNTKCLQCKEKPPMRQLNQGEWECPSCNYINFRRNMVCLKCDHRRQKAMNSSERSDLENVRYCNSRSMNVEGDNADNNICRNNSANMWRFVEEENEECTHPKSKNEASGFVDFPIAGGKTDLSQNAEKRERWKSEMLERSKGTFKATEDDGDELRPARLQRRSEFAYSADDEEMAEWFGPGKLERKGIVHGHEKIQD</sequence>
<keyword evidence="10" id="KW-1185">Reference proteome</keyword>
<dbReference type="PROSITE" id="PS50199">
    <property type="entry name" value="ZF_RANBP2_2"/>
    <property type="match status" value="3"/>
</dbReference>
<dbReference type="InterPro" id="IPR047198">
    <property type="entry name" value="DDP-like_NUDIX"/>
</dbReference>
<evidence type="ECO:0000259" key="8">
    <source>
        <dbReference type="PROSITE" id="PS51462"/>
    </source>
</evidence>
<dbReference type="GO" id="GO:0005737">
    <property type="term" value="C:cytoplasm"/>
    <property type="evidence" value="ECO:0007669"/>
    <property type="project" value="TreeGrafter"/>
</dbReference>
<protein>
    <submittedName>
        <fullName evidence="9">Uncharacterized protein</fullName>
    </submittedName>
</protein>
<feature type="domain" description="RanBP2-type" evidence="7">
    <location>
        <begin position="508"/>
        <end position="537"/>
    </location>
</feature>
<reference evidence="9" key="1">
    <citation type="submission" date="2018-11" db="EMBL/GenBank/DDBJ databases">
        <authorList>
            <person name="Grassa J C."/>
        </authorList>
    </citation>
    <scope>NUCLEOTIDE SEQUENCE [LARGE SCALE GENOMIC DNA]</scope>
</reference>
<dbReference type="PANTHER" id="PTHR23111">
    <property type="entry name" value="ZINC FINGER PROTEIN"/>
    <property type="match status" value="1"/>
</dbReference>
<accession>A0A803PCW1</accession>
<dbReference type="InterPro" id="IPR020084">
    <property type="entry name" value="NUDIX_hydrolase_CS"/>
</dbReference>
<evidence type="ECO:0000313" key="9">
    <source>
        <dbReference type="EnsemblPlants" id="cds.evm.model.04.140"/>
    </source>
</evidence>
<evidence type="ECO:0000256" key="2">
    <source>
        <dbReference type="ARBA" id="ARBA00022771"/>
    </source>
</evidence>
<keyword evidence="4" id="KW-0862">Zinc</keyword>
<dbReference type="Proteomes" id="UP000596661">
    <property type="component" value="Chromosome 4"/>
</dbReference>
<dbReference type="PROSITE" id="PS01358">
    <property type="entry name" value="ZF_RANBP2_1"/>
    <property type="match status" value="3"/>
</dbReference>
<dbReference type="EMBL" id="UZAU01000358">
    <property type="status" value="NOT_ANNOTATED_CDS"/>
    <property type="molecule type" value="Genomic_DNA"/>
</dbReference>
<organism evidence="9 10">
    <name type="scientific">Cannabis sativa</name>
    <name type="common">Hemp</name>
    <name type="synonym">Marijuana</name>
    <dbReference type="NCBI Taxonomy" id="3483"/>
    <lineage>
        <taxon>Eukaryota</taxon>
        <taxon>Viridiplantae</taxon>
        <taxon>Streptophyta</taxon>
        <taxon>Embryophyta</taxon>
        <taxon>Tracheophyta</taxon>
        <taxon>Spermatophyta</taxon>
        <taxon>Magnoliopsida</taxon>
        <taxon>eudicotyledons</taxon>
        <taxon>Gunneridae</taxon>
        <taxon>Pentapetalae</taxon>
        <taxon>rosids</taxon>
        <taxon>fabids</taxon>
        <taxon>Rosales</taxon>
        <taxon>Cannabaceae</taxon>
        <taxon>Cannabis</taxon>
    </lineage>
</organism>
<dbReference type="EnsemblPlants" id="evm.model.04.140">
    <property type="protein sequence ID" value="cds.evm.model.04.140"/>
    <property type="gene ID" value="evm.TU.04.140"/>
</dbReference>
<evidence type="ECO:0000259" key="7">
    <source>
        <dbReference type="PROSITE" id="PS50199"/>
    </source>
</evidence>
<dbReference type="Gene3D" id="3.90.79.10">
    <property type="entry name" value="Nucleoside Triphosphate Pyrophosphohydrolase"/>
    <property type="match status" value="1"/>
</dbReference>
<evidence type="ECO:0000256" key="3">
    <source>
        <dbReference type="ARBA" id="ARBA00022801"/>
    </source>
</evidence>
<evidence type="ECO:0000256" key="1">
    <source>
        <dbReference type="ARBA" id="ARBA00022723"/>
    </source>
</evidence>
<dbReference type="GO" id="GO:0008270">
    <property type="term" value="F:zinc ion binding"/>
    <property type="evidence" value="ECO:0007669"/>
    <property type="project" value="UniProtKB-KW"/>
</dbReference>
<feature type="region of interest" description="Disordered" evidence="6">
    <location>
        <begin position="589"/>
        <end position="648"/>
    </location>
</feature>
<dbReference type="SMART" id="SM00547">
    <property type="entry name" value="ZnF_RBZ"/>
    <property type="match status" value="3"/>
</dbReference>
<keyword evidence="1" id="KW-0479">Metal-binding</keyword>
<dbReference type="OMA" id="NQEARFI"/>
<dbReference type="InterPro" id="IPR015797">
    <property type="entry name" value="NUDIX_hydrolase-like_dom_sf"/>
</dbReference>
<dbReference type="SUPFAM" id="SSF55811">
    <property type="entry name" value="Nudix"/>
    <property type="match status" value="1"/>
</dbReference>
<evidence type="ECO:0000256" key="6">
    <source>
        <dbReference type="SAM" id="MobiDB-lite"/>
    </source>
</evidence>
<evidence type="ECO:0000256" key="4">
    <source>
        <dbReference type="ARBA" id="ARBA00022833"/>
    </source>
</evidence>
<evidence type="ECO:0000313" key="10">
    <source>
        <dbReference type="Proteomes" id="UP000596661"/>
    </source>
</evidence>
<feature type="domain" description="RanBP2-type" evidence="7">
    <location>
        <begin position="431"/>
        <end position="460"/>
    </location>
</feature>
<feature type="domain" description="RanBP2-type" evidence="7">
    <location>
        <begin position="475"/>
        <end position="504"/>
    </location>
</feature>
<dbReference type="PROSITE" id="PS51462">
    <property type="entry name" value="NUDIX"/>
    <property type="match status" value="1"/>
</dbReference>
<keyword evidence="2 5" id="KW-0863">Zinc-finger</keyword>
<name>A0A803PCW1_CANSA</name>
<dbReference type="GO" id="GO:0003729">
    <property type="term" value="F:mRNA binding"/>
    <property type="evidence" value="ECO:0007669"/>
    <property type="project" value="TreeGrafter"/>
</dbReference>
<dbReference type="SUPFAM" id="SSF90209">
    <property type="entry name" value="Ran binding protein zinc finger-like"/>
    <property type="match status" value="3"/>
</dbReference>
<dbReference type="Pfam" id="PF00293">
    <property type="entry name" value="NUDIX"/>
    <property type="match status" value="1"/>
</dbReference>
<evidence type="ECO:0000256" key="5">
    <source>
        <dbReference type="PROSITE-ProRule" id="PRU00322"/>
    </source>
</evidence>